<organism evidence="2 3">
    <name type="scientific">Candidatus Nitrosacidococcus tergens</name>
    <dbReference type="NCBI Taxonomy" id="553981"/>
    <lineage>
        <taxon>Bacteria</taxon>
        <taxon>Pseudomonadati</taxon>
        <taxon>Pseudomonadota</taxon>
        <taxon>Gammaproteobacteria</taxon>
        <taxon>Chromatiales</taxon>
        <taxon>Chromatiaceae</taxon>
        <taxon>Candidatus Nitrosacidococcus</taxon>
    </lineage>
</organism>
<evidence type="ECO:0000313" key="2">
    <source>
        <dbReference type="EMBL" id="CAB1275043.1"/>
    </source>
</evidence>
<feature type="signal peptide" evidence="1">
    <location>
        <begin position="1"/>
        <end position="19"/>
    </location>
</feature>
<dbReference type="KEGG" id="ntg:NSCAC_0470"/>
<protein>
    <submittedName>
        <fullName evidence="2">Uncharacterized protein</fullName>
    </submittedName>
</protein>
<sequence length="178" mass="20360">MRKILISLCCFLVSTYCYAWEVKNPTASTAEGSKIAVLGESVNGEYQFLFHCNGNDLALDIYFKQPWNQTESEIEQKGFFKSLEIIPGADKFHDVHYFNYRIDRGNLERMILQLEPAKVAHKGKLVGGMDSYWPEDMLRQIEKQQGKTLKVDGGGITDTFNLDEIYLVRKTLGNQCSF</sequence>
<feature type="chain" id="PRO_5028845460" evidence="1">
    <location>
        <begin position="20"/>
        <end position="178"/>
    </location>
</feature>
<accession>A0A7G1Q905</accession>
<reference evidence="2 3" key="1">
    <citation type="submission" date="2020-03" db="EMBL/GenBank/DDBJ databases">
        <authorList>
            <person name="Picone N."/>
        </authorList>
    </citation>
    <scope>NUCLEOTIDE SEQUENCE [LARGE SCALE GENOMIC DNA]</scope>
    <source>
        <strain evidence="2">NSCAC1</strain>
    </source>
</reference>
<keyword evidence="3" id="KW-1185">Reference proteome</keyword>
<proteinExistence type="predicted"/>
<name>A0A7G1Q905_9GAMM</name>
<dbReference type="AlphaFoldDB" id="A0A7G1Q905"/>
<gene>
    <name evidence="2" type="ORF">NSCAC_0470</name>
</gene>
<evidence type="ECO:0000256" key="1">
    <source>
        <dbReference type="SAM" id="SignalP"/>
    </source>
</evidence>
<dbReference type="EMBL" id="LR778175">
    <property type="protein sequence ID" value="CAB1275043.1"/>
    <property type="molecule type" value="Genomic_DNA"/>
</dbReference>
<dbReference type="RefSeq" id="WP_197744823.1">
    <property type="nucleotide sequence ID" value="NZ_LR778175.1"/>
</dbReference>
<keyword evidence="1" id="KW-0732">Signal</keyword>
<dbReference type="Proteomes" id="UP000516072">
    <property type="component" value="Chromosome"/>
</dbReference>
<evidence type="ECO:0000313" key="3">
    <source>
        <dbReference type="Proteomes" id="UP000516072"/>
    </source>
</evidence>